<name>A0A1Y2GGK8_9FUNG</name>
<organism evidence="1 2">
    <name type="scientific">Catenaria anguillulae PL171</name>
    <dbReference type="NCBI Taxonomy" id="765915"/>
    <lineage>
        <taxon>Eukaryota</taxon>
        <taxon>Fungi</taxon>
        <taxon>Fungi incertae sedis</taxon>
        <taxon>Blastocladiomycota</taxon>
        <taxon>Blastocladiomycetes</taxon>
        <taxon>Blastocladiales</taxon>
        <taxon>Catenariaceae</taxon>
        <taxon>Catenaria</taxon>
    </lineage>
</organism>
<comment type="caution">
    <text evidence="1">The sequence shown here is derived from an EMBL/GenBank/DDBJ whole genome shotgun (WGS) entry which is preliminary data.</text>
</comment>
<reference evidence="1 2" key="1">
    <citation type="submission" date="2016-07" db="EMBL/GenBank/DDBJ databases">
        <title>Pervasive Adenine N6-methylation of Active Genes in Fungi.</title>
        <authorList>
            <consortium name="DOE Joint Genome Institute"/>
            <person name="Mondo S.J."/>
            <person name="Dannebaum R.O."/>
            <person name="Kuo R.C."/>
            <person name="Labutti K."/>
            <person name="Haridas S."/>
            <person name="Kuo A."/>
            <person name="Salamov A."/>
            <person name="Ahrendt S.R."/>
            <person name="Lipzen A."/>
            <person name="Sullivan W."/>
            <person name="Andreopoulos W.B."/>
            <person name="Clum A."/>
            <person name="Lindquist E."/>
            <person name="Daum C."/>
            <person name="Ramamoorthy G.K."/>
            <person name="Gryganskyi A."/>
            <person name="Culley D."/>
            <person name="Magnuson J.K."/>
            <person name="James T.Y."/>
            <person name="O'Malley M.A."/>
            <person name="Stajich J.E."/>
            <person name="Spatafora J.W."/>
            <person name="Visel A."/>
            <person name="Grigoriev I.V."/>
        </authorList>
    </citation>
    <scope>NUCLEOTIDE SEQUENCE [LARGE SCALE GENOMIC DNA]</scope>
    <source>
        <strain evidence="1 2">PL171</strain>
    </source>
</reference>
<accession>A0A1Y2GGK8</accession>
<dbReference type="AlphaFoldDB" id="A0A1Y2GGK8"/>
<gene>
    <name evidence="1" type="ORF">BCR44DRAFT_1239451</name>
</gene>
<sequence length="619" mass="64925">MAHQAPSPLPSQEIASDARDKLPRAVYKMMAKIIGGDFLAMDGSSEPFSGNEPPTASLVGPFAVEPSPFVAEITEPLELLLPIQQVLNAMDIPKLRNLITPQGVQRLIAMAQFNVTVTSTEIHLPFAINLPASLPLPTQQLDIPFSFSLGAAYSGRSMLKIAMHNLSMGMSKKGLAVRTRIVISPENTQAAAEGMRDLVDSILVQAKATTVEVRDMSLLVNNSTLPWSDSLLKGLVFKAPVPGMDVSALFDAFTNSGTTVPLAMHSLLVHQMDAAAGFRTESSFDLVLPAPGNATTSSSPESNPVGTIPRISVDLGFARAAVSIDDALLANAVMPSGVKLADGKADKLAANILLATGERQGLTNKLQAIANALLSGQPLPSSLVIGGLQFGVSEQNSFRTFSLVRIPVSLAKLEPIAKSLVKTVFEQATSAGRPLVVVRNADVKVGSTVTVQTNIALANLWPLDILVGRMSLDLGVNGNTFARVSVGGITIKPDSKNALSLNVAVQLRNNDAVQDPLKQIVEAAWQTVLMGATFESPHAISVSGLTIVSPAGNAAGRIDHFAGLSFGVSLNTIVPLVPQVLKLVDAKAILPESVASLMSAANPTLQGADIATLEGQALR</sequence>
<evidence type="ECO:0000313" key="2">
    <source>
        <dbReference type="Proteomes" id="UP000193411"/>
    </source>
</evidence>
<protein>
    <submittedName>
        <fullName evidence="1">Uncharacterized protein</fullName>
    </submittedName>
</protein>
<keyword evidence="2" id="KW-1185">Reference proteome</keyword>
<evidence type="ECO:0000313" key="1">
    <source>
        <dbReference type="EMBL" id="ORZ09020.1"/>
    </source>
</evidence>
<dbReference type="OrthoDB" id="5540378at2759"/>
<proteinExistence type="predicted"/>
<dbReference type="EMBL" id="MCFL01000467">
    <property type="protein sequence ID" value="ORZ09020.1"/>
    <property type="molecule type" value="Genomic_DNA"/>
</dbReference>
<dbReference type="Proteomes" id="UP000193411">
    <property type="component" value="Unassembled WGS sequence"/>
</dbReference>